<evidence type="ECO:0000313" key="2">
    <source>
        <dbReference type="Proteomes" id="UP000510721"/>
    </source>
</evidence>
<gene>
    <name evidence="1" type="ORF">FKV68_22745</name>
</gene>
<dbReference type="PROSITE" id="PS50164">
    <property type="entry name" value="GIY_YIG"/>
    <property type="match status" value="1"/>
</dbReference>
<dbReference type="KEGG" id="emx:FKV68_22745"/>
<dbReference type="EMBL" id="CP041240">
    <property type="protein sequence ID" value="QLL64270.1"/>
    <property type="molecule type" value="Genomic_DNA"/>
</dbReference>
<organism evidence="1 2">
    <name type="scientific">Sinorhizobium mexicanum</name>
    <dbReference type="NCBI Taxonomy" id="375549"/>
    <lineage>
        <taxon>Bacteria</taxon>
        <taxon>Pseudomonadati</taxon>
        <taxon>Pseudomonadota</taxon>
        <taxon>Alphaproteobacteria</taxon>
        <taxon>Hyphomicrobiales</taxon>
        <taxon>Rhizobiaceae</taxon>
        <taxon>Sinorhizobium/Ensifer group</taxon>
        <taxon>Sinorhizobium</taxon>
    </lineage>
</organism>
<name>A0A859QNG3_9HYPH</name>
<sequence>MNIGELVPRPTKKEAFRRSRLRFIPDGSGCYVLTSFDGNVLYVGLTKNLKRRMGQHLDNPEKVNATNNGLAVWFSWLECDDLSKVERTWMNIYAQHHGTLPILNKIYSATSS</sequence>
<accession>A0A859QNG3</accession>
<proteinExistence type="predicted"/>
<reference evidence="1 2" key="1">
    <citation type="submission" date="2019-06" db="EMBL/GenBank/DDBJ databases">
        <title>Complete genome sequence of Ensifer mexicanus ITTG R7 isolated from nodules of Acacia angustissima (Mill.) Kuntze.</title>
        <authorList>
            <person name="Rincon-Rosales R."/>
            <person name="Rogel M.A."/>
            <person name="Guerrero G."/>
            <person name="Rincon-Molina C.I."/>
            <person name="Lopez-Lopez A."/>
            <person name="Martinez-Romero E."/>
        </authorList>
    </citation>
    <scope>NUCLEOTIDE SEQUENCE [LARGE SCALE GENOMIC DNA]</scope>
    <source>
        <strain evidence="1 2">ITTG R7</strain>
        <plasmid evidence="2">pemeittgr7b</plasmid>
    </source>
</reference>
<dbReference type="Pfam" id="PF01541">
    <property type="entry name" value="GIY-YIG"/>
    <property type="match status" value="1"/>
</dbReference>
<geneLocation type="plasmid" evidence="2">
    <name>pemeittgr7b</name>
</geneLocation>
<dbReference type="CDD" id="cd00719">
    <property type="entry name" value="GIY-YIG_SF"/>
    <property type="match status" value="1"/>
</dbReference>
<dbReference type="SMART" id="SM00465">
    <property type="entry name" value="GIYc"/>
    <property type="match status" value="1"/>
</dbReference>
<dbReference type="Proteomes" id="UP000510721">
    <property type="component" value="Plasmid pEmeITTGR7b"/>
</dbReference>
<dbReference type="Gene3D" id="3.40.1440.10">
    <property type="entry name" value="GIY-YIG endonuclease"/>
    <property type="match status" value="1"/>
</dbReference>
<evidence type="ECO:0000313" key="1">
    <source>
        <dbReference type="EMBL" id="QLL64270.1"/>
    </source>
</evidence>
<dbReference type="InterPro" id="IPR000305">
    <property type="entry name" value="GIY-YIG_endonuc"/>
</dbReference>
<keyword evidence="1" id="KW-0614">Plasmid</keyword>
<protein>
    <submittedName>
        <fullName evidence="1">GIY-YIG nuclease family protein</fullName>
    </submittedName>
</protein>
<keyword evidence="2" id="KW-1185">Reference proteome</keyword>
<dbReference type="AlphaFoldDB" id="A0A859QNG3"/>
<dbReference type="SUPFAM" id="SSF82771">
    <property type="entry name" value="GIY-YIG endonuclease"/>
    <property type="match status" value="1"/>
</dbReference>
<dbReference type="RefSeq" id="WP_180942148.1">
    <property type="nucleotide sequence ID" value="NZ_CP041240.1"/>
</dbReference>
<dbReference type="InterPro" id="IPR035901">
    <property type="entry name" value="GIY-YIG_endonuc_sf"/>
</dbReference>